<sequence>MYSKSILLLLTTTVVLVSSGIGRCPTKFSTLKINWNLMHGDWHEYASYGDGTTRLCYKCMKYSISSQEGSLTVNRYYRLKLFNVDGSSLYTVKPLNNSNFMLEGKGGTRSISMWLLGGDYYNYLILWSCEEHFFGMYHTESSWILTEYRTETLTDKMEKDIKSVLNRENIDLS</sequence>
<proteinExistence type="predicted"/>
<keyword evidence="2" id="KW-1185">Reference proteome</keyword>
<dbReference type="SUPFAM" id="SSF50814">
    <property type="entry name" value="Lipocalins"/>
    <property type="match status" value="1"/>
</dbReference>
<dbReference type="HOGENOM" id="CLU_1549538_0_0_1"/>
<accession>T1HH01</accession>
<reference evidence="1" key="1">
    <citation type="submission" date="2015-05" db="UniProtKB">
        <authorList>
            <consortium name="EnsemblMetazoa"/>
        </authorList>
    </citation>
    <scope>IDENTIFICATION</scope>
</reference>
<dbReference type="Proteomes" id="UP000015103">
    <property type="component" value="Unassembled WGS sequence"/>
</dbReference>
<dbReference type="EnsemblMetazoa" id="RPRC003324-RA">
    <property type="protein sequence ID" value="RPRC003324-PA"/>
    <property type="gene ID" value="RPRC003324"/>
</dbReference>
<name>T1HH01_RHOPR</name>
<dbReference type="OMA" id="YHTESSW"/>
<dbReference type="VEuPathDB" id="VectorBase:RPRC003324"/>
<organism evidence="1 2">
    <name type="scientific">Rhodnius prolixus</name>
    <name type="common">Triatomid bug</name>
    <dbReference type="NCBI Taxonomy" id="13249"/>
    <lineage>
        <taxon>Eukaryota</taxon>
        <taxon>Metazoa</taxon>
        <taxon>Ecdysozoa</taxon>
        <taxon>Arthropoda</taxon>
        <taxon>Hexapoda</taxon>
        <taxon>Insecta</taxon>
        <taxon>Pterygota</taxon>
        <taxon>Neoptera</taxon>
        <taxon>Paraneoptera</taxon>
        <taxon>Hemiptera</taxon>
        <taxon>Heteroptera</taxon>
        <taxon>Panheteroptera</taxon>
        <taxon>Cimicomorpha</taxon>
        <taxon>Reduviidae</taxon>
        <taxon>Triatominae</taxon>
        <taxon>Rhodnius</taxon>
    </lineage>
</organism>
<dbReference type="InParanoid" id="T1HH01"/>
<evidence type="ECO:0000313" key="1">
    <source>
        <dbReference type="EnsemblMetazoa" id="RPRC003324-PA"/>
    </source>
</evidence>
<protein>
    <submittedName>
        <fullName evidence="1">Uncharacterized protein</fullName>
    </submittedName>
</protein>
<dbReference type="EMBL" id="ACPB03027379">
    <property type="status" value="NOT_ANNOTATED_CDS"/>
    <property type="molecule type" value="Genomic_DNA"/>
</dbReference>
<dbReference type="Gene3D" id="2.40.128.20">
    <property type="match status" value="1"/>
</dbReference>
<dbReference type="InterPro" id="IPR012674">
    <property type="entry name" value="Calycin"/>
</dbReference>
<evidence type="ECO:0000313" key="2">
    <source>
        <dbReference type="Proteomes" id="UP000015103"/>
    </source>
</evidence>
<dbReference type="AlphaFoldDB" id="T1HH01"/>